<keyword evidence="1" id="KW-1133">Transmembrane helix</keyword>
<dbReference type="Pfam" id="PF00291">
    <property type="entry name" value="PALP"/>
    <property type="match status" value="1"/>
</dbReference>
<name>A0ABR3SH74_9PEZI</name>
<evidence type="ECO:0000259" key="2">
    <source>
        <dbReference type="Pfam" id="PF00291"/>
    </source>
</evidence>
<dbReference type="CDD" id="cd00640">
    <property type="entry name" value="Trp-synth-beta_II"/>
    <property type="match status" value="1"/>
</dbReference>
<dbReference type="SUPFAM" id="SSF53686">
    <property type="entry name" value="Tryptophan synthase beta subunit-like PLP-dependent enzymes"/>
    <property type="match status" value="1"/>
</dbReference>
<keyword evidence="1" id="KW-0472">Membrane</keyword>
<keyword evidence="4" id="KW-1185">Reference proteome</keyword>
<sequence length="413" mass="44077">MNYSHHLNTQRFSQATEANAAACVQNLSNWADAVHEIRSWPEYEPQPLRTLPNLASQVGISKLFFKDESKRFGTTLGSFKALGAPYAVYRILADAVHASAGVYPSSAQLRSGQYRDMTQGVTVCVATDGNQGRGLAYGAKIFGCRCVDYIHNHVSAGRAGAMQMLGAVVIRVDGEYEASVERVREDARMNGWHFVSSTSWGDFDGGIPQNVMNAYMVVVEEALSMVPSVGEITHVFVCGGVGSIAAAVFLGFFARLRKTQSTNLPRFVVVEPSEADCLFQSSKRGEPCISHGSLRTLMAGLACRAPSPAAWKVLSWLASDFVAVPDSAAVDGMKALAGGLGGDIPVVCGESSAASVGVLLKAGNDLSLRENLGLNGNSQVVLFGLEGATDTQIYEELTGMPPEMVFRAQACFT</sequence>
<evidence type="ECO:0000313" key="4">
    <source>
        <dbReference type="Proteomes" id="UP001521116"/>
    </source>
</evidence>
<accession>A0ABR3SH74</accession>
<evidence type="ECO:0000313" key="3">
    <source>
        <dbReference type="EMBL" id="KAL1620797.1"/>
    </source>
</evidence>
<organism evidence="3 4">
    <name type="scientific">Neofusicoccum ribis</name>
    <dbReference type="NCBI Taxonomy" id="45134"/>
    <lineage>
        <taxon>Eukaryota</taxon>
        <taxon>Fungi</taxon>
        <taxon>Dikarya</taxon>
        <taxon>Ascomycota</taxon>
        <taxon>Pezizomycotina</taxon>
        <taxon>Dothideomycetes</taxon>
        <taxon>Dothideomycetes incertae sedis</taxon>
        <taxon>Botryosphaeriales</taxon>
        <taxon>Botryosphaeriaceae</taxon>
        <taxon>Neofusicoccum</taxon>
    </lineage>
</organism>
<proteinExistence type="predicted"/>
<dbReference type="InterPro" id="IPR036052">
    <property type="entry name" value="TrpB-like_PALP_sf"/>
</dbReference>
<dbReference type="EMBL" id="JAJVDC020000161">
    <property type="protein sequence ID" value="KAL1620797.1"/>
    <property type="molecule type" value="Genomic_DNA"/>
</dbReference>
<dbReference type="NCBIfam" id="NF006058">
    <property type="entry name" value="PRK08206.1"/>
    <property type="match status" value="1"/>
</dbReference>
<reference evidence="3 4" key="1">
    <citation type="submission" date="2024-02" db="EMBL/GenBank/DDBJ databases">
        <title>De novo assembly and annotation of 12 fungi associated with fruit tree decline syndrome in Ontario, Canada.</title>
        <authorList>
            <person name="Sulman M."/>
            <person name="Ellouze W."/>
            <person name="Ilyukhin E."/>
        </authorList>
    </citation>
    <scope>NUCLEOTIDE SEQUENCE [LARGE SCALE GENOMIC DNA]</scope>
    <source>
        <strain evidence="3 4">M1-105</strain>
    </source>
</reference>
<evidence type="ECO:0000256" key="1">
    <source>
        <dbReference type="SAM" id="Phobius"/>
    </source>
</evidence>
<dbReference type="PANTHER" id="PTHR42937">
    <property type="match status" value="1"/>
</dbReference>
<protein>
    <recommendedName>
        <fullName evidence="2">Tryptophan synthase beta chain-like PALP domain-containing protein</fullName>
    </recommendedName>
</protein>
<feature type="transmembrane region" description="Helical" evidence="1">
    <location>
        <begin position="232"/>
        <end position="254"/>
    </location>
</feature>
<gene>
    <name evidence="3" type="ORF">SLS56_009463</name>
</gene>
<dbReference type="PANTHER" id="PTHR42937:SF1">
    <property type="entry name" value="DIAMINOPROPIONATE AMMONIA-LYASE"/>
    <property type="match status" value="1"/>
</dbReference>
<dbReference type="InterPro" id="IPR001926">
    <property type="entry name" value="TrpB-like_PALP"/>
</dbReference>
<comment type="caution">
    <text evidence="3">The sequence shown here is derived from an EMBL/GenBank/DDBJ whole genome shotgun (WGS) entry which is preliminary data.</text>
</comment>
<feature type="domain" description="Tryptophan synthase beta chain-like PALP" evidence="2">
    <location>
        <begin position="42"/>
        <end position="368"/>
    </location>
</feature>
<keyword evidence="1" id="KW-0812">Transmembrane</keyword>
<dbReference type="Gene3D" id="3.40.50.1100">
    <property type="match status" value="3"/>
</dbReference>
<dbReference type="Proteomes" id="UP001521116">
    <property type="component" value="Unassembled WGS sequence"/>
</dbReference>